<accession>A0A2X1QMS1</accession>
<dbReference type="AlphaFoldDB" id="A0A2X1QMS1"/>
<reference evidence="2 3" key="1">
    <citation type="submission" date="2018-06" db="EMBL/GenBank/DDBJ databases">
        <authorList>
            <consortium name="Pathogen Informatics"/>
            <person name="Doyle S."/>
        </authorList>
    </citation>
    <scope>NUCLEOTIDE SEQUENCE [LARGE SCALE GENOMIC DNA]</scope>
    <source>
        <strain evidence="2 3">NCTC9601</strain>
    </source>
</reference>
<gene>
    <name evidence="2" type="ORF">NCTC9601_03369</name>
</gene>
<protein>
    <submittedName>
        <fullName evidence="2">Inositol transport system sugar-binding protein</fullName>
    </submittedName>
</protein>
<feature type="chain" id="PRO_5015990622" evidence="1">
    <location>
        <begin position="23"/>
        <end position="49"/>
    </location>
</feature>
<feature type="signal peptide" evidence="1">
    <location>
        <begin position="1"/>
        <end position="22"/>
    </location>
</feature>
<sequence length="49" mass="5387">MNIKKTIVASLLACMLPAVVMAKDVSIGVSMALFDDNFLTILRTSMQKR</sequence>
<keyword evidence="1" id="KW-0732">Signal</keyword>
<evidence type="ECO:0000256" key="1">
    <source>
        <dbReference type="SAM" id="SignalP"/>
    </source>
</evidence>
<proteinExistence type="predicted"/>
<evidence type="ECO:0000313" key="3">
    <source>
        <dbReference type="Proteomes" id="UP000251123"/>
    </source>
</evidence>
<evidence type="ECO:0000313" key="2">
    <source>
        <dbReference type="EMBL" id="SPX56178.1"/>
    </source>
</evidence>
<name>A0A2X1QMS1_KLEPN</name>
<organism evidence="2 3">
    <name type="scientific">Klebsiella pneumoniae</name>
    <dbReference type="NCBI Taxonomy" id="573"/>
    <lineage>
        <taxon>Bacteria</taxon>
        <taxon>Pseudomonadati</taxon>
        <taxon>Pseudomonadota</taxon>
        <taxon>Gammaproteobacteria</taxon>
        <taxon>Enterobacterales</taxon>
        <taxon>Enterobacteriaceae</taxon>
        <taxon>Klebsiella/Raoultella group</taxon>
        <taxon>Klebsiella</taxon>
        <taxon>Klebsiella pneumoniae complex</taxon>
    </lineage>
</organism>
<dbReference type="Proteomes" id="UP000251123">
    <property type="component" value="Unassembled WGS sequence"/>
</dbReference>
<dbReference type="EMBL" id="UASN01000021">
    <property type="protein sequence ID" value="SPX56178.1"/>
    <property type="molecule type" value="Genomic_DNA"/>
</dbReference>